<feature type="region of interest" description="Disordered" evidence="1">
    <location>
        <begin position="118"/>
        <end position="137"/>
    </location>
</feature>
<protein>
    <submittedName>
        <fullName evidence="2">Uncharacterized protein</fullName>
    </submittedName>
</protein>
<comment type="caution">
    <text evidence="2">The sequence shown here is derived from an EMBL/GenBank/DDBJ whole genome shotgun (WGS) entry which is preliminary data.</text>
</comment>
<organism evidence="2 3">
    <name type="scientific">Anisodus tanguticus</name>
    <dbReference type="NCBI Taxonomy" id="243964"/>
    <lineage>
        <taxon>Eukaryota</taxon>
        <taxon>Viridiplantae</taxon>
        <taxon>Streptophyta</taxon>
        <taxon>Embryophyta</taxon>
        <taxon>Tracheophyta</taxon>
        <taxon>Spermatophyta</taxon>
        <taxon>Magnoliopsida</taxon>
        <taxon>eudicotyledons</taxon>
        <taxon>Gunneridae</taxon>
        <taxon>Pentapetalae</taxon>
        <taxon>asterids</taxon>
        <taxon>lamiids</taxon>
        <taxon>Solanales</taxon>
        <taxon>Solanaceae</taxon>
        <taxon>Solanoideae</taxon>
        <taxon>Hyoscyameae</taxon>
        <taxon>Anisodus</taxon>
    </lineage>
</organism>
<dbReference type="Pfam" id="PF09808">
    <property type="entry name" value="SNAPC1"/>
    <property type="match status" value="1"/>
</dbReference>
<proteinExistence type="predicted"/>
<evidence type="ECO:0000256" key="1">
    <source>
        <dbReference type="SAM" id="MobiDB-lite"/>
    </source>
</evidence>
<evidence type="ECO:0000313" key="3">
    <source>
        <dbReference type="Proteomes" id="UP001291623"/>
    </source>
</evidence>
<dbReference type="EMBL" id="JAVYJV010000003">
    <property type="protein sequence ID" value="KAK4375605.1"/>
    <property type="molecule type" value="Genomic_DNA"/>
</dbReference>
<evidence type="ECO:0000313" key="2">
    <source>
        <dbReference type="EMBL" id="KAK4375605.1"/>
    </source>
</evidence>
<name>A0AAE1STN0_9SOLA</name>
<sequence length="160" mass="18571">MSLLDCTSRELKNLRNLVAEAKAKDVKVVPALVKRMLDRNMFLFGFVDVNKASAAERQEYRMQTRKGSQVGVAVERGTAREPNPEEWKAQKELFYQLTGIRHQPVKYSLNTVREEQEKFSQQEVAEEQDGNEDFSKELEEVLLSEQNHFDFEEKGRTCIN</sequence>
<gene>
    <name evidence="2" type="ORF">RND71_006282</name>
</gene>
<feature type="region of interest" description="Disordered" evidence="1">
    <location>
        <begin position="66"/>
        <end position="85"/>
    </location>
</feature>
<accession>A0AAE1STN0</accession>
<keyword evidence="3" id="KW-1185">Reference proteome</keyword>
<dbReference type="AlphaFoldDB" id="A0AAE1STN0"/>
<dbReference type="InterPro" id="IPR019188">
    <property type="entry name" value="SNAPC1"/>
</dbReference>
<dbReference type="Proteomes" id="UP001291623">
    <property type="component" value="Unassembled WGS sequence"/>
</dbReference>
<reference evidence="2" key="1">
    <citation type="submission" date="2023-12" db="EMBL/GenBank/DDBJ databases">
        <title>Genome assembly of Anisodus tanguticus.</title>
        <authorList>
            <person name="Wang Y.-J."/>
        </authorList>
    </citation>
    <scope>NUCLEOTIDE SEQUENCE</scope>
    <source>
        <strain evidence="2">KB-2021</strain>
        <tissue evidence="2">Leaf</tissue>
    </source>
</reference>